<sequence>MGMIKTEVLDAVDPGAVELQEAVLAVREAALPGAALTVKTHS</sequence>
<reference evidence="1" key="1">
    <citation type="submission" date="2018-10" db="EMBL/GenBank/DDBJ databases">
        <title>Hidden diversity of soil giant viruses.</title>
        <authorList>
            <person name="Schulz F."/>
            <person name="Alteio L."/>
            <person name="Goudeau D."/>
            <person name="Ryan E.M."/>
            <person name="Malmstrom R.R."/>
            <person name="Blanchard J."/>
            <person name="Woyke T."/>
        </authorList>
    </citation>
    <scope>NUCLEOTIDE SEQUENCE</scope>
    <source>
        <strain evidence="1">HAV1</strain>
    </source>
</reference>
<dbReference type="EMBL" id="MK072275">
    <property type="protein sequence ID" value="AYV81426.1"/>
    <property type="molecule type" value="Genomic_DNA"/>
</dbReference>
<organism evidence="1">
    <name type="scientific">Harvfovirus sp</name>
    <dbReference type="NCBI Taxonomy" id="2487768"/>
    <lineage>
        <taxon>Viruses</taxon>
        <taxon>Varidnaviria</taxon>
        <taxon>Bamfordvirae</taxon>
        <taxon>Nucleocytoviricota</taxon>
        <taxon>Megaviricetes</taxon>
        <taxon>Imitervirales</taxon>
        <taxon>Mimiviridae</taxon>
        <taxon>Klosneuvirinae</taxon>
    </lineage>
</organism>
<proteinExistence type="predicted"/>
<name>A0A3G5A2H1_9VIRU</name>
<evidence type="ECO:0000313" key="1">
    <source>
        <dbReference type="EMBL" id="AYV81426.1"/>
    </source>
</evidence>
<protein>
    <submittedName>
        <fullName evidence="1">Uncharacterized protein</fullName>
    </submittedName>
</protein>
<gene>
    <name evidence="1" type="ORF">Harvfovirus33_4</name>
</gene>
<accession>A0A3G5A2H1</accession>